<feature type="chain" id="PRO_5011507759" description="TraB family protein" evidence="1">
    <location>
        <begin position="22"/>
        <end position="290"/>
    </location>
</feature>
<dbReference type="AlphaFoldDB" id="A0A1H4DKV1"/>
<organism evidence="2 3">
    <name type="scientific">Psychroflexus halocasei</name>
    <dbReference type="NCBI Taxonomy" id="908615"/>
    <lineage>
        <taxon>Bacteria</taxon>
        <taxon>Pseudomonadati</taxon>
        <taxon>Bacteroidota</taxon>
        <taxon>Flavobacteriia</taxon>
        <taxon>Flavobacteriales</taxon>
        <taxon>Flavobacteriaceae</taxon>
        <taxon>Psychroflexus</taxon>
    </lineage>
</organism>
<protein>
    <recommendedName>
        <fullName evidence="4">TraB family protein</fullName>
    </recommendedName>
</protein>
<dbReference type="InterPro" id="IPR047111">
    <property type="entry name" value="YbaP-like"/>
</dbReference>
<dbReference type="PANTHER" id="PTHR40590:SF1">
    <property type="entry name" value="CYTOPLASMIC PROTEIN"/>
    <property type="match status" value="1"/>
</dbReference>
<dbReference type="InterPro" id="IPR002816">
    <property type="entry name" value="TraB/PrgY/GumN_fam"/>
</dbReference>
<name>A0A1H4DKV1_9FLAO</name>
<evidence type="ECO:0000313" key="2">
    <source>
        <dbReference type="EMBL" id="SEA73334.1"/>
    </source>
</evidence>
<dbReference type="Pfam" id="PF01963">
    <property type="entry name" value="TraB_PrgY_gumN"/>
    <property type="match status" value="1"/>
</dbReference>
<accession>A0A1H4DKV1</accession>
<proteinExistence type="predicted"/>
<dbReference type="STRING" id="908615.SAMN05421540_11215"/>
<dbReference type="CDD" id="cd14789">
    <property type="entry name" value="Tiki"/>
    <property type="match status" value="1"/>
</dbReference>
<evidence type="ECO:0008006" key="4">
    <source>
        <dbReference type="Google" id="ProtNLM"/>
    </source>
</evidence>
<dbReference type="RefSeq" id="WP_093245666.1">
    <property type="nucleotide sequence ID" value="NZ_FNQF01000012.1"/>
</dbReference>
<sequence>MIKKLIFGLCFFIFASLQVHAQNIENALLWKVTGNGIEKASYLYGTIHITCEIKTSDVVKKAFESTEQLGLEIDMSDPSLQMQMMNSMYMKDDKAISDYTSEEEMQKLQNLMDGKVPGMNFEMMKRIKPFFLSAMAMSSFANCDGMPLAYDTYFMQKALQAKKEIFGLEKLQDQFDMIDKVSYEHQVQDLLKMADLSEEDNIKKYQELISLYESKDLKGMMDYMVEDDSSVNLYQEDFLDKRNQNWISIIEEKANSKSTFFAFGAAHLAGENGVVNLLRKQGYKVEPMDQ</sequence>
<feature type="signal peptide" evidence="1">
    <location>
        <begin position="1"/>
        <end position="21"/>
    </location>
</feature>
<evidence type="ECO:0000313" key="3">
    <source>
        <dbReference type="Proteomes" id="UP000198820"/>
    </source>
</evidence>
<evidence type="ECO:0000256" key="1">
    <source>
        <dbReference type="SAM" id="SignalP"/>
    </source>
</evidence>
<reference evidence="2 3" key="1">
    <citation type="submission" date="2016-10" db="EMBL/GenBank/DDBJ databases">
        <authorList>
            <person name="de Groot N.N."/>
        </authorList>
    </citation>
    <scope>NUCLEOTIDE SEQUENCE [LARGE SCALE GENOMIC DNA]</scope>
    <source>
        <strain evidence="2 3">DSM 23581</strain>
    </source>
</reference>
<dbReference type="PANTHER" id="PTHR40590">
    <property type="entry name" value="CYTOPLASMIC PROTEIN-RELATED"/>
    <property type="match status" value="1"/>
</dbReference>
<keyword evidence="3" id="KW-1185">Reference proteome</keyword>
<dbReference type="EMBL" id="FNQF01000012">
    <property type="protein sequence ID" value="SEA73334.1"/>
    <property type="molecule type" value="Genomic_DNA"/>
</dbReference>
<keyword evidence="1" id="KW-0732">Signal</keyword>
<dbReference type="Proteomes" id="UP000198820">
    <property type="component" value="Unassembled WGS sequence"/>
</dbReference>
<gene>
    <name evidence="2" type="ORF">SAMN05421540_11215</name>
</gene>